<dbReference type="AlphaFoldDB" id="A0A915NR29"/>
<accession>A0A915NR29</accession>
<evidence type="ECO:0000313" key="2">
    <source>
        <dbReference type="Proteomes" id="UP000887560"/>
    </source>
</evidence>
<name>A0A915NR29_9BILA</name>
<feature type="signal peptide" evidence="1">
    <location>
        <begin position="1"/>
        <end position="20"/>
    </location>
</feature>
<reference evidence="3" key="1">
    <citation type="submission" date="2022-11" db="UniProtKB">
        <authorList>
            <consortium name="WormBaseParasite"/>
        </authorList>
    </citation>
    <scope>IDENTIFICATION</scope>
</reference>
<keyword evidence="2" id="KW-1185">Reference proteome</keyword>
<evidence type="ECO:0000256" key="1">
    <source>
        <dbReference type="SAM" id="SignalP"/>
    </source>
</evidence>
<dbReference type="Proteomes" id="UP000887560">
    <property type="component" value="Unplaced"/>
</dbReference>
<organism evidence="2 3">
    <name type="scientific">Meloidogyne floridensis</name>
    <dbReference type="NCBI Taxonomy" id="298350"/>
    <lineage>
        <taxon>Eukaryota</taxon>
        <taxon>Metazoa</taxon>
        <taxon>Ecdysozoa</taxon>
        <taxon>Nematoda</taxon>
        <taxon>Chromadorea</taxon>
        <taxon>Rhabditida</taxon>
        <taxon>Tylenchina</taxon>
        <taxon>Tylenchomorpha</taxon>
        <taxon>Tylenchoidea</taxon>
        <taxon>Meloidogynidae</taxon>
        <taxon>Meloidogyninae</taxon>
        <taxon>Meloidogyne</taxon>
    </lineage>
</organism>
<feature type="chain" id="PRO_5037295968" evidence="1">
    <location>
        <begin position="21"/>
        <end position="77"/>
    </location>
</feature>
<sequence length="77" mass="8600">MSATIKLFIFFVLIIKIVNCGICSSRPQVYEGNNYGGNNHVVNNNEDNDIGFQGFNEAEVQEFAFNLVINLKSLLSI</sequence>
<keyword evidence="1" id="KW-0732">Signal</keyword>
<protein>
    <submittedName>
        <fullName evidence="3">Uncharacterized protein</fullName>
    </submittedName>
</protein>
<evidence type="ECO:0000313" key="3">
    <source>
        <dbReference type="WBParaSite" id="scf7180000419493.g3830"/>
    </source>
</evidence>
<dbReference type="WBParaSite" id="scf7180000419493.g3830">
    <property type="protein sequence ID" value="scf7180000419493.g3830"/>
    <property type="gene ID" value="scf7180000419493.g3830"/>
</dbReference>
<proteinExistence type="predicted"/>